<comment type="caution">
    <text evidence="1">The sequence shown here is derived from an EMBL/GenBank/DDBJ whole genome shotgun (WGS) entry which is preliminary data.</text>
</comment>
<organism evidence="1 2">
    <name type="scientific">Aurantiacibacter xanthus</name>
    <dbReference type="NCBI Taxonomy" id="1784712"/>
    <lineage>
        <taxon>Bacteria</taxon>
        <taxon>Pseudomonadati</taxon>
        <taxon>Pseudomonadota</taxon>
        <taxon>Alphaproteobacteria</taxon>
        <taxon>Sphingomonadales</taxon>
        <taxon>Erythrobacteraceae</taxon>
        <taxon>Aurantiacibacter</taxon>
    </lineage>
</organism>
<name>A0A3A1P062_9SPHN</name>
<evidence type="ECO:0000313" key="2">
    <source>
        <dbReference type="Proteomes" id="UP000265366"/>
    </source>
</evidence>
<reference evidence="1 2" key="1">
    <citation type="submission" date="2018-08" db="EMBL/GenBank/DDBJ databases">
        <title>Erythrobacter zhengii sp.nov., a bacterium isolated from deep-sea sediment.</title>
        <authorList>
            <person name="Fang C."/>
            <person name="Wu Y.-H."/>
            <person name="Sun C."/>
            <person name="Wang H."/>
            <person name="Cheng H."/>
            <person name="Meng F.-X."/>
            <person name="Wang C.-S."/>
            <person name="Xu X.-W."/>
        </authorList>
    </citation>
    <scope>NUCLEOTIDE SEQUENCE [LARGE SCALE GENOMIC DNA]</scope>
    <source>
        <strain evidence="1 2">CCTCC AB 2015396</strain>
    </source>
</reference>
<dbReference type="InterPro" id="IPR038301">
    <property type="entry name" value="AraC-like_sf"/>
</dbReference>
<keyword evidence="2" id="KW-1185">Reference proteome</keyword>
<dbReference type="InterPro" id="IPR010848">
    <property type="entry name" value="DUF1465"/>
</dbReference>
<gene>
    <name evidence="1" type="ORF">D2V17_19230</name>
</gene>
<dbReference type="Gene3D" id="1.10.8.930">
    <property type="entry name" value="Protein of unknown function DUF1465"/>
    <property type="match status" value="1"/>
</dbReference>
<dbReference type="Proteomes" id="UP000265366">
    <property type="component" value="Unassembled WGS sequence"/>
</dbReference>
<dbReference type="RefSeq" id="WP_119594759.1">
    <property type="nucleotide sequence ID" value="NZ_QXFM01000142.1"/>
</dbReference>
<proteinExistence type="predicted"/>
<sequence length="168" mass="18474">MRTAPTVTPAILEALYEEALCLTEAARAEFSMTRTTHTPLRAVRNAGGPAAVSDKRTSERMALSCEALRTTTRLMHAMAWLLNFRAYFNGELDAFQLRRFGRLPAAQPASSAEELAALSAPARAVVEASCIFYARLARLDRAFYRDEETASPTLEHLHSRIGRAFAAG</sequence>
<dbReference type="OrthoDB" id="9799531at2"/>
<protein>
    <submittedName>
        <fullName evidence="1">DUF1465 family protein</fullName>
    </submittedName>
</protein>
<dbReference type="EMBL" id="QXFM01000142">
    <property type="protein sequence ID" value="RIV80453.1"/>
    <property type="molecule type" value="Genomic_DNA"/>
</dbReference>
<evidence type="ECO:0000313" key="1">
    <source>
        <dbReference type="EMBL" id="RIV80453.1"/>
    </source>
</evidence>
<accession>A0A3A1P062</accession>
<dbReference type="AlphaFoldDB" id="A0A3A1P062"/>
<dbReference type="Pfam" id="PF07323">
    <property type="entry name" value="DUF1465"/>
    <property type="match status" value="1"/>
</dbReference>